<dbReference type="InterPro" id="IPR023838">
    <property type="entry name" value="T7SS_EsaA"/>
</dbReference>
<name>A0A1H6TG09_9BACL</name>
<evidence type="ECO:0000256" key="7">
    <source>
        <dbReference type="SAM" id="Coils"/>
    </source>
</evidence>
<accession>A0A1H6TG09</accession>
<dbReference type="NCBIfam" id="TIGR03929">
    <property type="entry name" value="T7_esaA_Nterm"/>
    <property type="match status" value="1"/>
</dbReference>
<evidence type="ECO:0000256" key="6">
    <source>
        <dbReference type="ARBA" id="ARBA00023136"/>
    </source>
</evidence>
<comment type="similarity">
    <text evidence="2">Belongs to the EsaA family.</text>
</comment>
<keyword evidence="4 9" id="KW-0812">Transmembrane</keyword>
<dbReference type="InterPro" id="IPR013525">
    <property type="entry name" value="ABC2_TM"/>
</dbReference>
<feature type="transmembrane region" description="Helical" evidence="9">
    <location>
        <begin position="910"/>
        <end position="934"/>
    </location>
</feature>
<evidence type="ECO:0000256" key="2">
    <source>
        <dbReference type="ARBA" id="ARBA00008338"/>
    </source>
</evidence>
<feature type="transmembrane region" description="Helical" evidence="9">
    <location>
        <begin position="869"/>
        <end position="890"/>
    </location>
</feature>
<evidence type="ECO:0000259" key="10">
    <source>
        <dbReference type="Pfam" id="PF12698"/>
    </source>
</evidence>
<feature type="coiled-coil region" evidence="7">
    <location>
        <begin position="265"/>
        <end position="310"/>
    </location>
</feature>
<evidence type="ECO:0000256" key="9">
    <source>
        <dbReference type="SAM" id="Phobius"/>
    </source>
</evidence>
<feature type="transmembrane region" description="Helical" evidence="9">
    <location>
        <begin position="840"/>
        <end position="862"/>
    </location>
</feature>
<dbReference type="STRING" id="426757.SAMN04488127_0455"/>
<evidence type="ECO:0000256" key="1">
    <source>
        <dbReference type="ARBA" id="ARBA00004651"/>
    </source>
</evidence>
<keyword evidence="6 9" id="KW-0472">Membrane</keyword>
<dbReference type="Gene3D" id="3.40.1710.10">
    <property type="entry name" value="abc type-2 transporter like domain"/>
    <property type="match status" value="1"/>
</dbReference>
<dbReference type="GO" id="GO:0140359">
    <property type="term" value="F:ABC-type transporter activity"/>
    <property type="evidence" value="ECO:0007669"/>
    <property type="project" value="InterPro"/>
</dbReference>
<evidence type="ECO:0000256" key="3">
    <source>
        <dbReference type="ARBA" id="ARBA00022475"/>
    </source>
</evidence>
<evidence type="ECO:0000256" key="4">
    <source>
        <dbReference type="ARBA" id="ARBA00022692"/>
    </source>
</evidence>
<evidence type="ECO:0000313" key="12">
    <source>
        <dbReference type="Proteomes" id="UP000199200"/>
    </source>
</evidence>
<dbReference type="PANTHER" id="PTHR30294:SF29">
    <property type="entry name" value="MULTIDRUG ABC TRANSPORTER PERMEASE YBHS-RELATED"/>
    <property type="match status" value="1"/>
</dbReference>
<keyword evidence="5 9" id="KW-1133">Transmembrane helix</keyword>
<feature type="transmembrane region" description="Helical" evidence="9">
    <location>
        <begin position="812"/>
        <end position="834"/>
    </location>
</feature>
<dbReference type="Pfam" id="PF12698">
    <property type="entry name" value="ABC2_membrane_3"/>
    <property type="match status" value="1"/>
</dbReference>
<dbReference type="Proteomes" id="UP000199200">
    <property type="component" value="Unassembled WGS sequence"/>
</dbReference>
<feature type="compositionally biased region" description="Basic and acidic residues" evidence="8">
    <location>
        <begin position="375"/>
        <end position="384"/>
    </location>
</feature>
<dbReference type="InterPro" id="IPR051449">
    <property type="entry name" value="ABC-2_transporter_component"/>
</dbReference>
<evidence type="ECO:0000256" key="8">
    <source>
        <dbReference type="SAM" id="MobiDB-lite"/>
    </source>
</evidence>
<dbReference type="GO" id="GO:0005886">
    <property type="term" value="C:plasma membrane"/>
    <property type="evidence" value="ECO:0007669"/>
    <property type="project" value="UniProtKB-SubCell"/>
</dbReference>
<protein>
    <submittedName>
        <fullName evidence="11">Type VII secretion protein EsaA, N-terminal domain-containing protein</fullName>
    </submittedName>
</protein>
<keyword evidence="3" id="KW-1003">Cell membrane</keyword>
<comment type="subcellular location">
    <subcellularLocation>
        <location evidence="1">Cell membrane</location>
        <topology evidence="1">Multi-pass membrane protein</topology>
    </subcellularLocation>
</comment>
<feature type="transmembrane region" description="Helical" evidence="9">
    <location>
        <begin position="782"/>
        <end position="800"/>
    </location>
</feature>
<feature type="domain" description="ABC-2 type transporter transmembrane" evidence="10">
    <location>
        <begin position="14"/>
        <end position="144"/>
    </location>
</feature>
<organism evidence="11 12">
    <name type="scientific">Bhargavaea ginsengi</name>
    <dbReference type="NCBI Taxonomy" id="426757"/>
    <lineage>
        <taxon>Bacteria</taxon>
        <taxon>Bacillati</taxon>
        <taxon>Bacillota</taxon>
        <taxon>Bacilli</taxon>
        <taxon>Bacillales</taxon>
        <taxon>Caryophanaceae</taxon>
        <taxon>Bhargavaea</taxon>
    </lineage>
</organism>
<keyword evidence="12" id="KW-1185">Reference proteome</keyword>
<evidence type="ECO:0000313" key="11">
    <source>
        <dbReference type="EMBL" id="SEI78226.1"/>
    </source>
</evidence>
<feature type="region of interest" description="Disordered" evidence="8">
    <location>
        <begin position="375"/>
        <end position="398"/>
    </location>
</feature>
<reference evidence="12" key="1">
    <citation type="submission" date="2016-10" db="EMBL/GenBank/DDBJ databases">
        <authorList>
            <person name="Varghese N."/>
            <person name="Submissions S."/>
        </authorList>
    </citation>
    <scope>NUCLEOTIDE SEQUENCE [LARGE SCALE GENOMIC DNA]</scope>
    <source>
        <strain evidence="12">CGMCC 1.6763</strain>
    </source>
</reference>
<dbReference type="OrthoDB" id="4974788at2"/>
<sequence>MKRNYKKTAAIIAGLIVILALPVAFFGFMSGNVLSFADSPGRTIAVVNEDLGSERGEEEVEMGREVVSILSEDSSYEWEVTGRGSAENGLKANRYDAVVYIPSDFSAKVMSYDEANPEKAEFSYHVQSQKSGNVKETIIEEIDRATDRVNSRIATLYWSYVASEMDHIKKEFNAILDKESEFLDAMVGYYEPGANALADQMQRQREQVEQLRQTVGDVHQGHDERISSVETFSSELSNFMGHVEDYKTFQLAQRNILEELQGVSIAKVQEAAAKQTEQFQQTLNELEENNAQLAAELIKVNEQIEANKEKFDALAQIRQEKAAKQADEILAAQGTAIERYNDSIIGNVQKKIQEGAGSAIPEAGGPEGLPAKEELASAKDKLEEQAGEPAEDQAPSFEEEKAGINELAASIAGLKEQLAAEQPESPLLAELDGAAGKLAGITESINEKTAALQEDSGSEAEAAKTASNLYNNLYAAYETLHGAYASARHTLDDYPADTVAVVREIEKKEAGLLKHEGLSEDRKASLKELFAKSPASKDLDALLTYHAALEQLGFALDQGVQREGALKDEVLKDEIIQTLTQDIAALGEEEMVAWETVGEGLPETSARVEEWNSSFAAIMAGYEKSVGIQHAELLQDLYGLEDQASAILAQIQNPGNAIPGGEPEPDGSAGQVASAQATIGSQLIMLSSTMNAVADRQDSIVSYAADLQGKANGFEESTDVFSDRWERNIEAIQAFNEDVRGFLDNTYVDGQENGYVFDHFINPLSVRGEAVAGENMEKVPPVILYVIMLISSLAIGYFGHKIKDGTPLLRTAMPALLGLISGLIISLYSINMYVLNDHRAIEWTIFTILVVIAGSALVTAALDAGETIGWIAAIVLMAIYIAPLLILGVPEANIPDILSPVYLSIKYDPVTLFDTGAAIAGIAAVLLLVTVYAVKRWKNNETAGEEEAYEA</sequence>
<evidence type="ECO:0000256" key="5">
    <source>
        <dbReference type="ARBA" id="ARBA00022989"/>
    </source>
</evidence>
<proteinExistence type="inferred from homology"/>
<dbReference type="PANTHER" id="PTHR30294">
    <property type="entry name" value="MEMBRANE COMPONENT OF ABC TRANSPORTER YHHJ-RELATED"/>
    <property type="match status" value="1"/>
</dbReference>
<dbReference type="AlphaFoldDB" id="A0A1H6TG09"/>
<gene>
    <name evidence="11" type="ORF">SAMN04488127_0455</name>
</gene>
<dbReference type="EMBL" id="FNZF01000001">
    <property type="protein sequence ID" value="SEI78226.1"/>
    <property type="molecule type" value="Genomic_DNA"/>
</dbReference>
<dbReference type="RefSeq" id="WP_092049432.1">
    <property type="nucleotide sequence ID" value="NZ_FNZF01000001.1"/>
</dbReference>
<keyword evidence="7" id="KW-0175">Coiled coil</keyword>